<accession>A0A5W4PUX4</accession>
<organism evidence="3">
    <name type="scientific">Salmonella enteritidis</name>
    <dbReference type="NCBI Taxonomy" id="149539"/>
    <lineage>
        <taxon>Bacteria</taxon>
        <taxon>Pseudomonadati</taxon>
        <taxon>Pseudomonadota</taxon>
        <taxon>Gammaproteobacteria</taxon>
        <taxon>Enterobacterales</taxon>
        <taxon>Enterobacteriaceae</taxon>
        <taxon>Salmonella</taxon>
    </lineage>
</organism>
<evidence type="ECO:0000259" key="2">
    <source>
        <dbReference type="PROSITE" id="PS50819"/>
    </source>
</evidence>
<feature type="compositionally biased region" description="Basic residues" evidence="1">
    <location>
        <begin position="899"/>
        <end position="914"/>
    </location>
</feature>
<comment type="caution">
    <text evidence="3">The sequence shown here is derived from an EMBL/GenBank/DDBJ whole genome shotgun (WGS) entry which is preliminary data.</text>
</comment>
<dbReference type="Gene3D" id="3.10.28.10">
    <property type="entry name" value="Homing endonucleases"/>
    <property type="match status" value="1"/>
</dbReference>
<reference evidence="3" key="1">
    <citation type="submission" date="2018-08" db="EMBL/GenBank/DDBJ databases">
        <authorList>
            <person name="Ashton P.M."/>
            <person name="Dallman T."/>
            <person name="Nair S."/>
            <person name="De Pinna E."/>
            <person name="Peters T."/>
            <person name="Grant K."/>
        </authorList>
    </citation>
    <scope>NUCLEOTIDE SEQUENCE</scope>
    <source>
        <strain evidence="3">126847</strain>
    </source>
</reference>
<dbReference type="AlphaFoldDB" id="A0A5W4PUX4"/>
<dbReference type="GO" id="GO:0004519">
    <property type="term" value="F:endonuclease activity"/>
    <property type="evidence" value="ECO:0007669"/>
    <property type="project" value="InterPro"/>
</dbReference>
<dbReference type="InterPro" id="IPR004042">
    <property type="entry name" value="Intein_endonuc_central"/>
</dbReference>
<name>A0A5W4PUX4_SALEN</name>
<dbReference type="InterPro" id="IPR027434">
    <property type="entry name" value="Homing_endonucl"/>
</dbReference>
<proteinExistence type="predicted"/>
<evidence type="ECO:0000256" key="1">
    <source>
        <dbReference type="SAM" id="MobiDB-lite"/>
    </source>
</evidence>
<dbReference type="Pfam" id="PF14528">
    <property type="entry name" value="LAGLIDADG_3"/>
    <property type="match status" value="1"/>
</dbReference>
<sequence length="914" mass="105099">MVEIQMTYTSMGVRVEVPIRQAERAILAWAEENMHAPKMGKQHGRITTERGDAYYAHIPSLRTFIFHKVFAEKIKHILQRAAIEYAFQYKLTEHHPERGTPYSCTFDNYGFSMVESDPESRFYYQNEVVDAASDPNRPQTIFAIQTGRGKVCRWDQRVRIPGGWKLHGDLEVGDVVIGRDGKPTNVTAVYPHEDWDFYEITFADGRKTVVGKEHLWQSYYVNTTPNTRWQVRSTEEIQRLISMPNPRVYIPLPEPEETSEKCFKIHPYLMGAFLGNGHASENGAVGFTSADPETVELVRKYLPDDTEMVPVDRYQYRMRRRRREVPMSWPLYLQDHGLLGKKSDRKYIPDEYLEGSIEQRWELLRGLMDTDGTVNKDGGQPSYCSTSESLALGVQELVRSLGGIATISTKRPFFTYKGERREGKLAYMVHIRHKTPSMLFNLPRKKALCRDNGQYNDILKLRVKSIVYVGKSHGSCITVDNDEHLYVLGQWIVTHNTKTCMKSMVKRGTRTALIHRPSYVPKWLFDVCDDETGLRILRDEVLVCTGVQAIYDALEMGKSGELDSRGIKVIILPTVSLQRFLKEYINTAATNPVDLDTFYDVLGVGLVAMDEVHEHFHLVYMAGIMLNPPASIEMSATLKPGSSKAFIAERYLERFPTEYRISIPIIPVVDVKALYYRLDDKKFAWWASKMTPYNHKLFEGKLIKENLHLEYANMIWDVVEKSFLKRYQPGQKCLLLFATVAMCEFFTEYVKDKLSRDPVFHPLMVAKYNAGDSYDDFIQADFSISTPGKAGTAVDKPGLVHMYISTPVEDQQLNEQMAGRPRKILHNEWGEIDPTVWLFHAYNVPKHCNYLNARQKSLKDVVLSFRIATSPYVVRKSHAHSAASSRATAALHRNDFSKFSRKHSKGVSRRRRRR</sequence>
<protein>
    <recommendedName>
        <fullName evidence="2">DOD-type homing endonuclease domain-containing protein</fullName>
    </recommendedName>
</protein>
<dbReference type="SUPFAM" id="SSF55608">
    <property type="entry name" value="Homing endonucleases"/>
    <property type="match status" value="1"/>
</dbReference>
<feature type="domain" description="DOD-type homing endonuclease" evidence="2">
    <location>
        <begin position="269"/>
        <end position="403"/>
    </location>
</feature>
<dbReference type="EMBL" id="AAHJPS010000001">
    <property type="protein sequence ID" value="EBW9188078.1"/>
    <property type="molecule type" value="Genomic_DNA"/>
</dbReference>
<dbReference type="InterPro" id="IPR004860">
    <property type="entry name" value="LAGLIDADG_dom"/>
</dbReference>
<evidence type="ECO:0000313" key="3">
    <source>
        <dbReference type="EMBL" id="EBW9188078.1"/>
    </source>
</evidence>
<dbReference type="InterPro" id="IPR036844">
    <property type="entry name" value="Hint_dom_sf"/>
</dbReference>
<dbReference type="SUPFAM" id="SSF51294">
    <property type="entry name" value="Hedgehog/intein (Hint) domain"/>
    <property type="match status" value="1"/>
</dbReference>
<feature type="region of interest" description="Disordered" evidence="1">
    <location>
        <begin position="893"/>
        <end position="914"/>
    </location>
</feature>
<gene>
    <name evidence="3" type="ORF">BZT14_00165</name>
</gene>
<dbReference type="PROSITE" id="PS50819">
    <property type="entry name" value="INTEIN_ENDONUCLEASE"/>
    <property type="match status" value="1"/>
</dbReference>